<dbReference type="Pfam" id="PF08241">
    <property type="entry name" value="Methyltransf_11"/>
    <property type="match status" value="1"/>
</dbReference>
<name>A0A0L6JMA1_9FIRM</name>
<sequence length="194" mass="21658">MSFLFNKLSRFYDAFMEITGLSNESLLLDHIGDLEGLKVADVGGGTGTLAKIMHHRNAEVTVIDPSTPMTQIALKKCPGLKIINASAENISVENNYFNVVCMRDCLHHIRSKQDTVKEAARILKQGGRIVIQEFRPSSVVSKFIYVFERSLGEKTVLVEPEELVEMMKCNGIHGQTTNVSSFEYVFSGVKEWGE</sequence>
<protein>
    <submittedName>
        <fullName evidence="2">Methyltransferase type 11</fullName>
    </submittedName>
</protein>
<keyword evidence="2" id="KW-0489">Methyltransferase</keyword>
<dbReference type="OrthoDB" id="7365827at2"/>
<accession>A0A0L6JMA1</accession>
<comment type="caution">
    <text evidence="2">The sequence shown here is derived from an EMBL/GenBank/DDBJ whole genome shotgun (WGS) entry which is preliminary data.</text>
</comment>
<dbReference type="InterPro" id="IPR029063">
    <property type="entry name" value="SAM-dependent_MTases_sf"/>
</dbReference>
<evidence type="ECO:0000259" key="1">
    <source>
        <dbReference type="Pfam" id="PF08241"/>
    </source>
</evidence>
<dbReference type="PANTHER" id="PTHR43591:SF24">
    <property type="entry name" value="2-METHOXY-6-POLYPRENYL-1,4-BENZOQUINOL METHYLASE, MITOCHONDRIAL"/>
    <property type="match status" value="1"/>
</dbReference>
<dbReference type="InterPro" id="IPR013216">
    <property type="entry name" value="Methyltransf_11"/>
</dbReference>
<proteinExistence type="predicted"/>
<dbReference type="Gene3D" id="3.40.50.150">
    <property type="entry name" value="Vaccinia Virus protein VP39"/>
    <property type="match status" value="1"/>
</dbReference>
<evidence type="ECO:0000313" key="2">
    <source>
        <dbReference type="EMBL" id="KNY26522.1"/>
    </source>
</evidence>
<dbReference type="AlphaFoldDB" id="A0A0L6JMA1"/>
<keyword evidence="2" id="KW-0808">Transferase</keyword>
<dbReference type="GO" id="GO:0032259">
    <property type="term" value="P:methylation"/>
    <property type="evidence" value="ECO:0007669"/>
    <property type="project" value="UniProtKB-KW"/>
</dbReference>
<reference evidence="3" key="1">
    <citation type="submission" date="2015-07" db="EMBL/GenBank/DDBJ databases">
        <title>Near-Complete Genome Sequence of the Cellulolytic Bacterium Bacteroides (Pseudobacteroides) cellulosolvens ATCC 35603.</title>
        <authorList>
            <person name="Dassa B."/>
            <person name="Utturkar S.M."/>
            <person name="Klingeman D.M."/>
            <person name="Hurt R.A."/>
            <person name="Keller M."/>
            <person name="Xu J."/>
            <person name="Reddy Y.H.K."/>
            <person name="Borovok I."/>
            <person name="Grinberg I.R."/>
            <person name="Lamed R."/>
            <person name="Zhivin O."/>
            <person name="Bayer E.A."/>
            <person name="Brown S.D."/>
        </authorList>
    </citation>
    <scope>NUCLEOTIDE SEQUENCE [LARGE SCALE GENOMIC DNA]</scope>
    <source>
        <strain evidence="3">DSM 2933</strain>
    </source>
</reference>
<organism evidence="2 3">
    <name type="scientific">Pseudobacteroides cellulosolvens ATCC 35603 = DSM 2933</name>
    <dbReference type="NCBI Taxonomy" id="398512"/>
    <lineage>
        <taxon>Bacteria</taxon>
        <taxon>Bacillati</taxon>
        <taxon>Bacillota</taxon>
        <taxon>Clostridia</taxon>
        <taxon>Eubacteriales</taxon>
        <taxon>Oscillospiraceae</taxon>
        <taxon>Pseudobacteroides</taxon>
    </lineage>
</organism>
<dbReference type="eggNOG" id="COG2226">
    <property type="taxonomic scope" value="Bacteria"/>
</dbReference>
<dbReference type="Proteomes" id="UP000036923">
    <property type="component" value="Unassembled WGS sequence"/>
</dbReference>
<dbReference type="SUPFAM" id="SSF53335">
    <property type="entry name" value="S-adenosyl-L-methionine-dependent methyltransferases"/>
    <property type="match status" value="1"/>
</dbReference>
<feature type="domain" description="Methyltransferase type 11" evidence="1">
    <location>
        <begin position="41"/>
        <end position="131"/>
    </location>
</feature>
<keyword evidence="3" id="KW-1185">Reference proteome</keyword>
<dbReference type="EMBL" id="LGTC01000001">
    <property type="protein sequence ID" value="KNY26522.1"/>
    <property type="molecule type" value="Genomic_DNA"/>
</dbReference>
<evidence type="ECO:0000313" key="3">
    <source>
        <dbReference type="Proteomes" id="UP000036923"/>
    </source>
</evidence>
<dbReference type="CDD" id="cd02440">
    <property type="entry name" value="AdoMet_MTases"/>
    <property type="match status" value="1"/>
</dbReference>
<gene>
    <name evidence="2" type="ORF">Bccel_1787</name>
</gene>
<dbReference type="GO" id="GO:0008757">
    <property type="term" value="F:S-adenosylmethionine-dependent methyltransferase activity"/>
    <property type="evidence" value="ECO:0007669"/>
    <property type="project" value="InterPro"/>
</dbReference>
<dbReference type="PANTHER" id="PTHR43591">
    <property type="entry name" value="METHYLTRANSFERASE"/>
    <property type="match status" value="1"/>
</dbReference>
<dbReference type="STRING" id="398512.Bccel_1787"/>